<dbReference type="GO" id="GO:0030694">
    <property type="term" value="C:bacterial-type flagellum basal body, rod"/>
    <property type="evidence" value="ECO:0007669"/>
    <property type="project" value="UniProtKB-UniRule"/>
</dbReference>
<dbReference type="InterPro" id="IPR010930">
    <property type="entry name" value="Flg_bb/hook_C_dom"/>
</dbReference>
<feature type="domain" description="Flagellar basal body rod protein N-terminal" evidence="7">
    <location>
        <begin position="5"/>
        <end position="35"/>
    </location>
</feature>
<evidence type="ECO:0000259" key="7">
    <source>
        <dbReference type="Pfam" id="PF00460"/>
    </source>
</evidence>
<name>A0A2P6AU07_9GAMM</name>
<dbReference type="Pfam" id="PF22692">
    <property type="entry name" value="LlgE_F_G_D1"/>
    <property type="match status" value="1"/>
</dbReference>
<dbReference type="Proteomes" id="UP000243900">
    <property type="component" value="Unassembled WGS sequence"/>
</dbReference>
<evidence type="ECO:0000256" key="5">
    <source>
        <dbReference type="ARBA" id="ARBA00040228"/>
    </source>
</evidence>
<feature type="domain" description="Flagellar hook protein FlgE/F/G-like D1" evidence="9">
    <location>
        <begin position="81"/>
        <end position="145"/>
    </location>
</feature>
<keyword evidence="10" id="KW-0282">Flagellum</keyword>
<dbReference type="EMBL" id="PTQZ01000037">
    <property type="protein sequence ID" value="PQA48899.1"/>
    <property type="molecule type" value="Genomic_DNA"/>
</dbReference>
<dbReference type="NCBIfam" id="NF009280">
    <property type="entry name" value="PRK12640.1"/>
    <property type="match status" value="1"/>
</dbReference>
<sequence length="246" mass="25841">MDHMLYIGMAGARASQQAQTTLINNLANASTAGFRADFHALLSNEVAGPGHASRINPVSAERYSQLTPGNVAQTGRDLDVAISGSGWLAVEDATGAEAYSRRGDLQLTADGRLLNGAGQQLLGDNGPVVIPPHGSMTIGQDGTISIVPLGQGPNTLAVVDRLRLVTLDEQQVIKGDDGLMRQRDGEPGQASASVQLVSGALEGSNVNAVAAMVDMINLSRTYEMQVKMMQTAKDMADSGTRLMRLE</sequence>
<dbReference type="InterPro" id="IPR037925">
    <property type="entry name" value="FlgE/F/G-like"/>
</dbReference>
<dbReference type="OrthoDB" id="9804559at2"/>
<proteinExistence type="inferred from homology"/>
<dbReference type="PANTHER" id="PTHR30435">
    <property type="entry name" value="FLAGELLAR PROTEIN"/>
    <property type="match status" value="1"/>
</dbReference>
<dbReference type="Pfam" id="PF06429">
    <property type="entry name" value="Flg_bbr_C"/>
    <property type="match status" value="1"/>
</dbReference>
<keyword evidence="11" id="KW-1185">Reference proteome</keyword>
<dbReference type="SUPFAM" id="SSF117143">
    <property type="entry name" value="Flagellar hook protein flgE"/>
    <property type="match status" value="1"/>
</dbReference>
<comment type="subcellular location">
    <subcellularLocation>
        <location evidence="1 6">Bacterial flagellum basal body</location>
    </subcellularLocation>
</comment>
<comment type="subunit">
    <text evidence="4 6">The basal body constitutes a major portion of the flagellar organelle and consists of five rings (E,L,P,S, and M) mounted on a central rod. The rod consists of about 26 subunits of FlgG in the distal portion, and FlgB, FlgC and FlgF are thought to build up the proximal portion of the rod with about 6 subunits each.</text>
</comment>
<evidence type="ECO:0000256" key="3">
    <source>
        <dbReference type="ARBA" id="ARBA00023143"/>
    </source>
</evidence>
<dbReference type="RefSeq" id="WP_105191366.1">
    <property type="nucleotide sequence ID" value="NZ_PTQZ01000037.1"/>
</dbReference>
<keyword evidence="10" id="KW-0969">Cilium</keyword>
<organism evidence="10 11">
    <name type="scientific">Amnimonas aquatica</name>
    <dbReference type="NCBI Taxonomy" id="2094561"/>
    <lineage>
        <taxon>Bacteria</taxon>
        <taxon>Pseudomonadati</taxon>
        <taxon>Pseudomonadota</taxon>
        <taxon>Gammaproteobacteria</taxon>
        <taxon>Moraxellales</taxon>
        <taxon>Moraxellaceae</taxon>
        <taxon>Amnimonas</taxon>
    </lineage>
</organism>
<dbReference type="Pfam" id="PF00460">
    <property type="entry name" value="Flg_bb_rod"/>
    <property type="match status" value="1"/>
</dbReference>
<evidence type="ECO:0000256" key="4">
    <source>
        <dbReference type="ARBA" id="ARBA00038560"/>
    </source>
</evidence>
<protein>
    <recommendedName>
        <fullName evidence="5 6">Flagellar basal-body rod protein FlgF</fullName>
    </recommendedName>
</protein>
<dbReference type="GO" id="GO:0071978">
    <property type="term" value="P:bacterial-type flagellum-dependent swarming motility"/>
    <property type="evidence" value="ECO:0007669"/>
    <property type="project" value="TreeGrafter"/>
</dbReference>
<evidence type="ECO:0000256" key="6">
    <source>
        <dbReference type="RuleBase" id="RU362116"/>
    </source>
</evidence>
<feature type="domain" description="Flagellar basal-body/hook protein C-terminal" evidence="8">
    <location>
        <begin position="198"/>
        <end position="242"/>
    </location>
</feature>
<evidence type="ECO:0000259" key="9">
    <source>
        <dbReference type="Pfam" id="PF22692"/>
    </source>
</evidence>
<keyword evidence="3 6" id="KW-0975">Bacterial flagellum</keyword>
<dbReference type="PANTHER" id="PTHR30435:SF18">
    <property type="entry name" value="FLAGELLAR BASAL-BODY ROD PROTEIN FLGF"/>
    <property type="match status" value="1"/>
</dbReference>
<comment type="similarity">
    <text evidence="2 6">Belongs to the flagella basal body rod proteins family.</text>
</comment>
<evidence type="ECO:0000313" key="10">
    <source>
        <dbReference type="EMBL" id="PQA48899.1"/>
    </source>
</evidence>
<gene>
    <name evidence="10" type="ORF">C5O18_02915</name>
</gene>
<dbReference type="InterPro" id="IPR020013">
    <property type="entry name" value="Flagellar_FlgE/F/G"/>
</dbReference>
<reference evidence="11" key="1">
    <citation type="submission" date="2018-02" db="EMBL/GenBank/DDBJ databases">
        <title>Genome sequencing of Solimonas sp. HR-BB.</title>
        <authorList>
            <person name="Lee Y."/>
            <person name="Jeon C.O."/>
        </authorList>
    </citation>
    <scope>NUCLEOTIDE SEQUENCE [LARGE SCALE GENOMIC DNA]</scope>
    <source>
        <strain evidence="11">HR-E</strain>
    </source>
</reference>
<dbReference type="InterPro" id="IPR053967">
    <property type="entry name" value="LlgE_F_G-like_D1"/>
</dbReference>
<evidence type="ECO:0000313" key="11">
    <source>
        <dbReference type="Proteomes" id="UP000243900"/>
    </source>
</evidence>
<accession>A0A2P6AU07</accession>
<dbReference type="NCBIfam" id="TIGR03506">
    <property type="entry name" value="FlgEFG_subfam"/>
    <property type="match status" value="1"/>
</dbReference>
<evidence type="ECO:0000256" key="2">
    <source>
        <dbReference type="ARBA" id="ARBA00009677"/>
    </source>
</evidence>
<evidence type="ECO:0000256" key="1">
    <source>
        <dbReference type="ARBA" id="ARBA00004117"/>
    </source>
</evidence>
<comment type="caution">
    <text evidence="10">The sequence shown here is derived from an EMBL/GenBank/DDBJ whole genome shotgun (WGS) entry which is preliminary data.</text>
</comment>
<evidence type="ECO:0000259" key="8">
    <source>
        <dbReference type="Pfam" id="PF06429"/>
    </source>
</evidence>
<keyword evidence="10" id="KW-0966">Cell projection</keyword>
<dbReference type="InterPro" id="IPR001444">
    <property type="entry name" value="Flag_bb_rod_N"/>
</dbReference>
<dbReference type="AlphaFoldDB" id="A0A2P6AU07"/>